<dbReference type="RefSeq" id="XP_013950157.1">
    <property type="nucleotide sequence ID" value="XM_014094682.1"/>
</dbReference>
<dbReference type="Proteomes" id="UP000007115">
    <property type="component" value="Unassembled WGS sequence"/>
</dbReference>
<feature type="domain" description="Killer toxin Kp4" evidence="1">
    <location>
        <begin position="9"/>
        <end position="125"/>
    </location>
</feature>
<dbReference type="eggNOG" id="ENOG502T0JN">
    <property type="taxonomic scope" value="Eukaryota"/>
</dbReference>
<dbReference type="SUPFAM" id="SSF55221">
    <property type="entry name" value="Yeast killer toxins"/>
    <property type="match status" value="2"/>
</dbReference>
<sequence length="257" mass="26621">MHLNNIFSTLATTASAVNAMGINCQGSALCVGSNGELSSALDQLRGMDQNQQFTDGQHITCVGSPVSLGNPSLCLFYQKTGRSWTVAQTVRFVQALLDHGCEGCGSIPVDSGNNVQNGMLTANMVAAMGGPPPSRRGMDIVRAVSQKEKPADENAAIKKRGTTTTPSLAKRLGINCQGSSTCQVGGIFNTPAGTLDDLGNSIAGGPDGLWGDGQQIGCIAHVTGRLCAFYQNRVCGSVPTNDGNNVVNGQLTVNYVA</sequence>
<dbReference type="InterPro" id="IPR011329">
    <property type="entry name" value="Killer_tox_Kp4/SMK"/>
</dbReference>
<dbReference type="AlphaFoldDB" id="G9NAU0"/>
<dbReference type="Pfam" id="PF09044">
    <property type="entry name" value="Kp4"/>
    <property type="match status" value="2"/>
</dbReference>
<dbReference type="InParanoid" id="G9NAU0"/>
<name>G9NAU0_HYPVG</name>
<reference evidence="2 3" key="1">
    <citation type="journal article" date="2011" name="Genome Biol.">
        <title>Comparative genome sequence analysis underscores mycoparasitism as the ancestral life style of Trichoderma.</title>
        <authorList>
            <person name="Kubicek C.P."/>
            <person name="Herrera-Estrella A."/>
            <person name="Seidl-Seiboth V."/>
            <person name="Martinez D.A."/>
            <person name="Druzhinina I.S."/>
            <person name="Thon M."/>
            <person name="Zeilinger S."/>
            <person name="Casas-Flores S."/>
            <person name="Horwitz B.A."/>
            <person name="Mukherjee P.K."/>
            <person name="Mukherjee M."/>
            <person name="Kredics L."/>
            <person name="Alcaraz L.D."/>
            <person name="Aerts A."/>
            <person name="Antal Z."/>
            <person name="Atanasova L."/>
            <person name="Cervantes-Badillo M.G."/>
            <person name="Challacombe J."/>
            <person name="Chertkov O."/>
            <person name="McCluskey K."/>
            <person name="Coulpier F."/>
            <person name="Deshpande N."/>
            <person name="von Doehren H."/>
            <person name="Ebbole D.J."/>
            <person name="Esquivel-Naranjo E.U."/>
            <person name="Fekete E."/>
            <person name="Flipphi M."/>
            <person name="Glaser F."/>
            <person name="Gomez-Rodriguez E.Y."/>
            <person name="Gruber S."/>
            <person name="Han C."/>
            <person name="Henrissat B."/>
            <person name="Hermosa R."/>
            <person name="Hernandez-Onate M."/>
            <person name="Karaffa L."/>
            <person name="Kosti I."/>
            <person name="Le Crom S."/>
            <person name="Lindquist E."/>
            <person name="Lucas S."/>
            <person name="Luebeck M."/>
            <person name="Luebeck P.S."/>
            <person name="Margeot A."/>
            <person name="Metz B."/>
            <person name="Misra M."/>
            <person name="Nevalainen H."/>
            <person name="Omann M."/>
            <person name="Packer N."/>
            <person name="Perrone G."/>
            <person name="Uresti-Rivera E.E."/>
            <person name="Salamov A."/>
            <person name="Schmoll M."/>
            <person name="Seiboth B."/>
            <person name="Shapiro H."/>
            <person name="Sukno S."/>
            <person name="Tamayo-Ramos J.A."/>
            <person name="Tisch D."/>
            <person name="Wiest A."/>
            <person name="Wilkinson H.H."/>
            <person name="Zhang M."/>
            <person name="Coutinho P.M."/>
            <person name="Kenerley C.M."/>
            <person name="Monte E."/>
            <person name="Baker S.E."/>
            <person name="Grigoriev I.V."/>
        </authorList>
    </citation>
    <scope>NUCLEOTIDE SEQUENCE [LARGE SCALE GENOMIC DNA]</scope>
    <source>
        <strain evidence="3">Gv29-8 / FGSC 10586</strain>
    </source>
</reference>
<dbReference type="HOGENOM" id="CLU_1045982_0_0_1"/>
<proteinExistence type="predicted"/>
<gene>
    <name evidence="2" type="ORF">TRIVIDRAFT_227886</name>
</gene>
<keyword evidence="3" id="KW-1185">Reference proteome</keyword>
<feature type="domain" description="Killer toxin Kp4" evidence="1">
    <location>
        <begin position="165"/>
        <end position="232"/>
    </location>
</feature>
<dbReference type="OrthoDB" id="4177994at2759"/>
<evidence type="ECO:0000313" key="2">
    <source>
        <dbReference type="EMBL" id="EHK15951.1"/>
    </source>
</evidence>
<evidence type="ECO:0000313" key="3">
    <source>
        <dbReference type="Proteomes" id="UP000007115"/>
    </source>
</evidence>
<evidence type="ECO:0000259" key="1">
    <source>
        <dbReference type="Pfam" id="PF09044"/>
    </source>
</evidence>
<organism evidence="2 3">
    <name type="scientific">Hypocrea virens (strain Gv29-8 / FGSC 10586)</name>
    <name type="common">Gliocladium virens</name>
    <name type="synonym">Trichoderma virens</name>
    <dbReference type="NCBI Taxonomy" id="413071"/>
    <lineage>
        <taxon>Eukaryota</taxon>
        <taxon>Fungi</taxon>
        <taxon>Dikarya</taxon>
        <taxon>Ascomycota</taxon>
        <taxon>Pezizomycotina</taxon>
        <taxon>Sordariomycetes</taxon>
        <taxon>Hypocreomycetidae</taxon>
        <taxon>Hypocreales</taxon>
        <taxon>Hypocreaceae</taxon>
        <taxon>Trichoderma</taxon>
    </lineage>
</organism>
<dbReference type="InterPro" id="IPR015131">
    <property type="entry name" value="Killer_tox_Kp4"/>
</dbReference>
<dbReference type="VEuPathDB" id="FungiDB:TRIVIDRAFT_227886"/>
<dbReference type="OMA" id="IVDHGCK"/>
<comment type="caution">
    <text evidence="2">The sequence shown here is derived from an EMBL/GenBank/DDBJ whole genome shotgun (WGS) entry which is preliminary data.</text>
</comment>
<protein>
    <recommendedName>
        <fullName evidence="1">Killer toxin Kp4 domain-containing protein</fullName>
    </recommendedName>
</protein>
<dbReference type="STRING" id="413071.G9NAU0"/>
<dbReference type="EMBL" id="ABDF02000091">
    <property type="protein sequence ID" value="EHK15951.1"/>
    <property type="molecule type" value="Genomic_DNA"/>
</dbReference>
<dbReference type="GO" id="GO:0005576">
    <property type="term" value="C:extracellular region"/>
    <property type="evidence" value="ECO:0007669"/>
    <property type="project" value="InterPro"/>
</dbReference>
<accession>G9NAU0</accession>
<dbReference type="Gene3D" id="3.30.430.10">
    <property type="entry name" value="Killer Toxin P4, subunit A"/>
    <property type="match status" value="3"/>
</dbReference>
<dbReference type="GeneID" id="25792119"/>